<name>A0A4Q5LV65_9BACT</name>
<dbReference type="Proteomes" id="UP000293162">
    <property type="component" value="Unassembled WGS sequence"/>
</dbReference>
<feature type="transmembrane region" description="Helical" evidence="1">
    <location>
        <begin position="135"/>
        <end position="157"/>
    </location>
</feature>
<accession>A0A4Q5LV65</accession>
<dbReference type="RefSeq" id="WP_130023500.1">
    <property type="nucleotide sequence ID" value="NZ_SEWF01000047.1"/>
</dbReference>
<sequence>MNKVKIISKILFYITRVLAFFYLGTTAYSAFSLLTGWSLGFRENKKYFHVMYPFTDTPFLNGDYNMPYIIFDFLLVLGLYGLFFLLASNIFKVFFQPKLFTDFGIRQLRYFYWANLFLPGLTLLFASIFTEVDDMAIILIILHFILGVFAYFFAAIFKQGLQLQKEQDLFI</sequence>
<keyword evidence="1" id="KW-0812">Transmembrane</keyword>
<comment type="caution">
    <text evidence="2">The sequence shown here is derived from an EMBL/GenBank/DDBJ whole genome shotgun (WGS) entry which is preliminary data.</text>
</comment>
<feature type="transmembrane region" description="Helical" evidence="1">
    <location>
        <begin position="68"/>
        <end position="90"/>
    </location>
</feature>
<reference evidence="2 3" key="1">
    <citation type="submission" date="2019-02" db="EMBL/GenBank/DDBJ databases">
        <title>Bacterial novel species Emticicia sp. 17J42-9 isolated from soil.</title>
        <authorList>
            <person name="Jung H.-Y."/>
        </authorList>
    </citation>
    <scope>NUCLEOTIDE SEQUENCE [LARGE SCALE GENOMIC DNA]</scope>
    <source>
        <strain evidence="2 3">17J42-9</strain>
    </source>
</reference>
<keyword evidence="1" id="KW-1133">Transmembrane helix</keyword>
<evidence type="ECO:0000256" key="1">
    <source>
        <dbReference type="SAM" id="Phobius"/>
    </source>
</evidence>
<gene>
    <name evidence="2" type="ORF">EWM59_22460</name>
</gene>
<dbReference type="EMBL" id="SEWF01000047">
    <property type="protein sequence ID" value="RYU93343.1"/>
    <property type="molecule type" value="Genomic_DNA"/>
</dbReference>
<keyword evidence="3" id="KW-1185">Reference proteome</keyword>
<proteinExistence type="predicted"/>
<evidence type="ECO:0000313" key="3">
    <source>
        <dbReference type="Proteomes" id="UP000293162"/>
    </source>
</evidence>
<dbReference type="AlphaFoldDB" id="A0A4Q5LV65"/>
<protein>
    <submittedName>
        <fullName evidence="2">DUF2975 domain-containing protein</fullName>
    </submittedName>
</protein>
<organism evidence="2 3">
    <name type="scientific">Emticicia agri</name>
    <dbReference type="NCBI Taxonomy" id="2492393"/>
    <lineage>
        <taxon>Bacteria</taxon>
        <taxon>Pseudomonadati</taxon>
        <taxon>Bacteroidota</taxon>
        <taxon>Cytophagia</taxon>
        <taxon>Cytophagales</taxon>
        <taxon>Leadbetterellaceae</taxon>
        <taxon>Emticicia</taxon>
    </lineage>
</organism>
<keyword evidence="1" id="KW-0472">Membrane</keyword>
<feature type="transmembrane region" description="Helical" evidence="1">
    <location>
        <begin position="12"/>
        <end position="31"/>
    </location>
</feature>
<feature type="transmembrane region" description="Helical" evidence="1">
    <location>
        <begin position="110"/>
        <end position="129"/>
    </location>
</feature>
<dbReference type="OrthoDB" id="714390at2"/>
<evidence type="ECO:0000313" key="2">
    <source>
        <dbReference type="EMBL" id="RYU93343.1"/>
    </source>
</evidence>